<keyword evidence="3" id="KW-0597">Phosphoprotein</keyword>
<dbReference type="CDD" id="cd12914">
    <property type="entry name" value="PDC1_DGC_like"/>
    <property type="match status" value="1"/>
</dbReference>
<keyword evidence="9" id="KW-0812">Transmembrane</keyword>
<dbReference type="PANTHER" id="PTHR43065:SF46">
    <property type="entry name" value="C4-DICARBOXYLATE TRANSPORT SENSOR PROTEIN DCTB"/>
    <property type="match status" value="1"/>
</dbReference>
<dbReference type="Gene3D" id="3.30.565.10">
    <property type="entry name" value="Histidine kinase-like ATPase, C-terminal domain"/>
    <property type="match status" value="1"/>
</dbReference>
<evidence type="ECO:0000259" key="10">
    <source>
        <dbReference type="PROSITE" id="PS50109"/>
    </source>
</evidence>
<proteinExistence type="predicted"/>
<dbReference type="SUPFAM" id="SSF55874">
    <property type="entry name" value="ATPase domain of HSP90 chaperone/DNA topoisomerase II/histidine kinase"/>
    <property type="match status" value="1"/>
</dbReference>
<dbReference type="InterPro" id="IPR004358">
    <property type="entry name" value="Sig_transdc_His_kin-like_C"/>
</dbReference>
<dbReference type="EMBL" id="JAAVTX010000006">
    <property type="protein sequence ID" value="NKE47203.1"/>
    <property type="molecule type" value="Genomic_DNA"/>
</dbReference>
<feature type="domain" description="Histidine kinase" evidence="10">
    <location>
        <begin position="396"/>
        <end position="607"/>
    </location>
</feature>
<keyword evidence="8" id="KW-0902">Two-component regulatory system</keyword>
<dbReference type="Gene3D" id="3.30.450.20">
    <property type="entry name" value="PAS domain"/>
    <property type="match status" value="2"/>
</dbReference>
<dbReference type="InterPro" id="IPR003594">
    <property type="entry name" value="HATPase_dom"/>
</dbReference>
<keyword evidence="12" id="KW-1185">Reference proteome</keyword>
<dbReference type="SMART" id="SM00388">
    <property type="entry name" value="HisKA"/>
    <property type="match status" value="1"/>
</dbReference>
<keyword evidence="4" id="KW-0808">Transferase</keyword>
<dbReference type="Proteomes" id="UP000765160">
    <property type="component" value="Unassembled WGS sequence"/>
</dbReference>
<dbReference type="CDD" id="cd12915">
    <property type="entry name" value="PDC2_DGC_like"/>
    <property type="match status" value="1"/>
</dbReference>
<evidence type="ECO:0000313" key="11">
    <source>
        <dbReference type="EMBL" id="NKE47203.1"/>
    </source>
</evidence>
<accession>A0ABX1F4E6</accession>
<protein>
    <recommendedName>
        <fullName evidence="2">histidine kinase</fullName>
        <ecNumber evidence="2">2.7.13.3</ecNumber>
    </recommendedName>
</protein>
<dbReference type="SUPFAM" id="SSF47384">
    <property type="entry name" value="Homodimeric domain of signal transducing histidine kinase"/>
    <property type="match status" value="1"/>
</dbReference>
<evidence type="ECO:0000256" key="3">
    <source>
        <dbReference type="ARBA" id="ARBA00022553"/>
    </source>
</evidence>
<dbReference type="InterPro" id="IPR005467">
    <property type="entry name" value="His_kinase_dom"/>
</dbReference>
<dbReference type="InterPro" id="IPR036097">
    <property type="entry name" value="HisK_dim/P_sf"/>
</dbReference>
<dbReference type="PRINTS" id="PR00344">
    <property type="entry name" value="BCTRLSENSOR"/>
</dbReference>
<dbReference type="InterPro" id="IPR036890">
    <property type="entry name" value="HATPase_C_sf"/>
</dbReference>
<evidence type="ECO:0000256" key="1">
    <source>
        <dbReference type="ARBA" id="ARBA00000085"/>
    </source>
</evidence>
<evidence type="ECO:0000256" key="9">
    <source>
        <dbReference type="SAM" id="Phobius"/>
    </source>
</evidence>
<dbReference type="PANTHER" id="PTHR43065">
    <property type="entry name" value="SENSOR HISTIDINE KINASE"/>
    <property type="match status" value="1"/>
</dbReference>
<keyword evidence="9" id="KW-1133">Transmembrane helix</keyword>
<evidence type="ECO:0000256" key="6">
    <source>
        <dbReference type="ARBA" id="ARBA00022777"/>
    </source>
</evidence>
<evidence type="ECO:0000256" key="5">
    <source>
        <dbReference type="ARBA" id="ARBA00022741"/>
    </source>
</evidence>
<organism evidence="11 12">
    <name type="scientific">Falsiroseomonas frigidaquae</name>
    <dbReference type="NCBI Taxonomy" id="487318"/>
    <lineage>
        <taxon>Bacteria</taxon>
        <taxon>Pseudomonadati</taxon>
        <taxon>Pseudomonadota</taxon>
        <taxon>Alphaproteobacteria</taxon>
        <taxon>Acetobacterales</taxon>
        <taxon>Roseomonadaceae</taxon>
        <taxon>Falsiroseomonas</taxon>
    </lineage>
</organism>
<dbReference type="RefSeq" id="WP_168052301.1">
    <property type="nucleotide sequence ID" value="NZ_JAATJR010000006.1"/>
</dbReference>
<evidence type="ECO:0000256" key="7">
    <source>
        <dbReference type="ARBA" id="ARBA00022840"/>
    </source>
</evidence>
<dbReference type="InterPro" id="IPR003661">
    <property type="entry name" value="HisK_dim/P_dom"/>
</dbReference>
<keyword evidence="7" id="KW-0067">ATP-binding</keyword>
<dbReference type="Pfam" id="PF02518">
    <property type="entry name" value="HATPase_c"/>
    <property type="match status" value="1"/>
</dbReference>
<comment type="catalytic activity">
    <reaction evidence="1">
        <text>ATP + protein L-histidine = ADP + protein N-phospho-L-histidine.</text>
        <dbReference type="EC" id="2.7.13.3"/>
    </reaction>
</comment>
<comment type="caution">
    <text evidence="11">The sequence shown here is derived from an EMBL/GenBank/DDBJ whole genome shotgun (WGS) entry which is preliminary data.</text>
</comment>
<keyword evidence="5" id="KW-0547">Nucleotide-binding</keyword>
<dbReference type="SMART" id="SM00387">
    <property type="entry name" value="HATPase_c"/>
    <property type="match status" value="1"/>
</dbReference>
<keyword evidence="9" id="KW-0472">Membrane</keyword>
<keyword evidence="6" id="KW-0418">Kinase</keyword>
<name>A0ABX1F4E6_9PROT</name>
<evidence type="ECO:0000313" key="12">
    <source>
        <dbReference type="Proteomes" id="UP000765160"/>
    </source>
</evidence>
<dbReference type="EC" id="2.7.13.3" evidence="2"/>
<evidence type="ECO:0000256" key="2">
    <source>
        <dbReference type="ARBA" id="ARBA00012438"/>
    </source>
</evidence>
<reference evidence="11 12" key="1">
    <citation type="submission" date="2020-03" db="EMBL/GenBank/DDBJ databases">
        <title>Roseomonas selenitidurans sp. nov. isolated from soil.</title>
        <authorList>
            <person name="Liu H."/>
        </authorList>
    </citation>
    <scope>NUCLEOTIDE SEQUENCE [LARGE SCALE GENOMIC DNA]</scope>
    <source>
        <strain evidence="11 12">JCM 15073</strain>
    </source>
</reference>
<feature type="transmembrane region" description="Helical" evidence="9">
    <location>
        <begin position="332"/>
        <end position="353"/>
    </location>
</feature>
<dbReference type="PROSITE" id="PS50109">
    <property type="entry name" value="HIS_KIN"/>
    <property type="match status" value="1"/>
</dbReference>
<sequence>MTVSLAEPARAALEGAVTPVGRRASDRLPAPPEPPGFTSPGTFWPLCVAVVVLPLLAAAVAAWLSWQDLQADTESRLTRTVDLLHENTLRSLESQEAYLTAVNRFIMDRTWPEISASADVADFLARLRDSAPGTSAIGIISPDGMLLHISSRAFPMQPVDRSQRDYFQAHQGARVDDVRPAVGAAITGRVRGRRIFPVSHPRRGREGRPDGGVIWATSDVDAFANFYASIVISPSDTIQLIRQDGRILVRHPAAPEAPEEAGAHEDKMAIIATSARTGRVALAYVGAGNSGAGLPAFGANRLVAARWLDRYGVAVIYGLHMDEMRRIWGRRAAGYAAAAVVVVALLLSLIRLAQIGMRREYVALARARAETVRRLEAEIRLHETARITALGQITAGVAHDMNNLIQSVMAASRLIDRRAQEPEKVRSLALMMRETAARGARIASRMLDFGRQQPMREEPVELQAAFERLQETVGGLLGSGIRLVCEAEPDLPPLRADGAEFETVLVNLVINARDAMPDGGEVRVTAGLQRAEDGAARLRVTVADAGTGMTPEVLRQASEPFFTTKGSGRGTGLGLSMARQFAENLGGSLAIESTLGQGTRVTLSFPA</sequence>
<evidence type="ECO:0000256" key="8">
    <source>
        <dbReference type="ARBA" id="ARBA00023012"/>
    </source>
</evidence>
<evidence type="ECO:0000256" key="4">
    <source>
        <dbReference type="ARBA" id="ARBA00022679"/>
    </source>
</evidence>
<gene>
    <name evidence="11" type="ORF">HB662_20665</name>
</gene>
<feature type="transmembrane region" description="Helical" evidence="9">
    <location>
        <begin position="43"/>
        <end position="66"/>
    </location>
</feature>
<dbReference type="Gene3D" id="1.10.287.130">
    <property type="match status" value="1"/>
</dbReference>